<feature type="region of interest" description="Disordered" evidence="1">
    <location>
        <begin position="149"/>
        <end position="276"/>
    </location>
</feature>
<evidence type="ECO:0000313" key="3">
    <source>
        <dbReference type="Proteomes" id="UP000521943"/>
    </source>
</evidence>
<evidence type="ECO:0000256" key="1">
    <source>
        <dbReference type="SAM" id="MobiDB-lite"/>
    </source>
</evidence>
<feature type="compositionally biased region" description="Basic and acidic residues" evidence="1">
    <location>
        <begin position="189"/>
        <end position="215"/>
    </location>
</feature>
<keyword evidence="3" id="KW-1185">Reference proteome</keyword>
<feature type="region of interest" description="Disordered" evidence="1">
    <location>
        <begin position="69"/>
        <end position="104"/>
    </location>
</feature>
<feature type="compositionally biased region" description="Basic residues" evidence="1">
    <location>
        <begin position="254"/>
        <end position="265"/>
    </location>
</feature>
<dbReference type="AlphaFoldDB" id="A0A8H6MBB3"/>
<protein>
    <submittedName>
        <fullName evidence="2">Uncharacterized protein</fullName>
    </submittedName>
</protein>
<dbReference type="Proteomes" id="UP000521943">
    <property type="component" value="Unassembled WGS sequence"/>
</dbReference>
<comment type="caution">
    <text evidence="2">The sequence shown here is derived from an EMBL/GenBank/DDBJ whole genome shotgun (WGS) entry which is preliminary data.</text>
</comment>
<feature type="compositionally biased region" description="Polar residues" evidence="1">
    <location>
        <begin position="243"/>
        <end position="253"/>
    </location>
</feature>
<gene>
    <name evidence="2" type="ORF">DFP72DRAFT_1064382</name>
</gene>
<feature type="compositionally biased region" description="Polar residues" evidence="1">
    <location>
        <begin position="267"/>
        <end position="276"/>
    </location>
</feature>
<proteinExistence type="predicted"/>
<accession>A0A8H6MBB3</accession>
<dbReference type="EMBL" id="JACGCI010000017">
    <property type="protein sequence ID" value="KAF6758871.1"/>
    <property type="molecule type" value="Genomic_DNA"/>
</dbReference>
<evidence type="ECO:0000313" key="2">
    <source>
        <dbReference type="EMBL" id="KAF6758871.1"/>
    </source>
</evidence>
<feature type="compositionally biased region" description="Basic and acidic residues" evidence="1">
    <location>
        <begin position="94"/>
        <end position="104"/>
    </location>
</feature>
<name>A0A8H6MBB3_9AGAR</name>
<sequence>MPSPALLDRSHHHLDALQRSLSRHSTGPRRTFLQTPSTDFRQFGDLAHDGPRDFRTCAGFGAAREQCSLSSRSDGSEAMADSRSPLRCIGPGQREPRGWTRGRTREGAAINEMKSTMKAYGRTHRVCAPGDLAIPEYTATGSQDFDSVSDVQASFQSPESTAGPGQTPSTIYRAPSAALASQTHAESIQGKDSDYNRPPRQERSHEHENPEKPEPGKGATRAWASEHRKARLRGSGKEHKASNPVNSMITTVARNRKIQGSHRSHSPAVQYSTTAH</sequence>
<feature type="compositionally biased region" description="Polar residues" evidence="1">
    <location>
        <begin position="149"/>
        <end position="170"/>
    </location>
</feature>
<reference evidence="2 3" key="1">
    <citation type="submission" date="2020-07" db="EMBL/GenBank/DDBJ databases">
        <title>Comparative genomics of pyrophilous fungi reveals a link between fire events and developmental genes.</title>
        <authorList>
            <consortium name="DOE Joint Genome Institute"/>
            <person name="Steindorff A.S."/>
            <person name="Carver A."/>
            <person name="Calhoun S."/>
            <person name="Stillman K."/>
            <person name="Liu H."/>
            <person name="Lipzen A."/>
            <person name="Pangilinan J."/>
            <person name="Labutti K."/>
            <person name="Bruns T.D."/>
            <person name="Grigoriev I.V."/>
        </authorList>
    </citation>
    <scope>NUCLEOTIDE SEQUENCE [LARGE SCALE GENOMIC DNA]</scope>
    <source>
        <strain evidence="2 3">CBS 144469</strain>
    </source>
</reference>
<organism evidence="2 3">
    <name type="scientific">Ephemerocybe angulata</name>
    <dbReference type="NCBI Taxonomy" id="980116"/>
    <lineage>
        <taxon>Eukaryota</taxon>
        <taxon>Fungi</taxon>
        <taxon>Dikarya</taxon>
        <taxon>Basidiomycota</taxon>
        <taxon>Agaricomycotina</taxon>
        <taxon>Agaricomycetes</taxon>
        <taxon>Agaricomycetidae</taxon>
        <taxon>Agaricales</taxon>
        <taxon>Agaricineae</taxon>
        <taxon>Psathyrellaceae</taxon>
        <taxon>Ephemerocybe</taxon>
    </lineage>
</organism>